<dbReference type="Gene3D" id="2.130.10.10">
    <property type="entry name" value="YVTN repeat-like/Quinoprotein amine dehydrogenase"/>
    <property type="match status" value="1"/>
</dbReference>
<evidence type="ECO:0000256" key="4">
    <source>
        <dbReference type="SAM" id="MobiDB-lite"/>
    </source>
</evidence>
<dbReference type="InterPro" id="IPR001680">
    <property type="entry name" value="WD40_rpt"/>
</dbReference>
<dbReference type="GeneID" id="103696321"/>
<dbReference type="SUPFAM" id="SSF50978">
    <property type="entry name" value="WD40 repeat-like"/>
    <property type="match status" value="1"/>
</dbReference>
<dbReference type="RefSeq" id="XP_038989192.1">
    <property type="nucleotide sequence ID" value="XM_039133264.1"/>
</dbReference>
<dbReference type="RefSeq" id="XP_038989193.1">
    <property type="nucleotide sequence ID" value="XM_039133265.1"/>
</dbReference>
<reference evidence="5" key="1">
    <citation type="journal article" date="2019" name="Nat. Commun.">
        <title>Genome-wide association mapping of date palm fruit traits.</title>
        <authorList>
            <person name="Hazzouri K.M."/>
            <person name="Gros-Balthazard M."/>
            <person name="Flowers J.M."/>
            <person name="Copetti D."/>
            <person name="Lemansour A."/>
            <person name="Lebrun M."/>
            <person name="Masmoudi K."/>
            <person name="Ferrand S."/>
            <person name="Dhar M.I."/>
            <person name="Fresquez Z.A."/>
            <person name="Rosas U."/>
            <person name="Zhang J."/>
            <person name="Talag J."/>
            <person name="Lee S."/>
            <person name="Kudrna D."/>
            <person name="Powell R.F."/>
            <person name="Leitch I.J."/>
            <person name="Krueger R.R."/>
            <person name="Wing R.A."/>
            <person name="Amiri K.M.A."/>
            <person name="Purugganan M.D."/>
        </authorList>
    </citation>
    <scope>NUCLEOTIDE SEQUENCE [LARGE SCALE GENOMIC DNA]</scope>
    <source>
        <strain evidence="5">cv. Khalas</strain>
    </source>
</reference>
<sequence length="706" mass="78924">MLSSNKEGGDVFFDACDSIRTSISSSEDSIFENEELEFRNFGYQLWTREMTSVQERRDKFLQEMGFYESASSSSGHSQDHKEATDDSSKEHMDLARVTKSSGTVLDNLLFPDDRVHIDSLPSPDNRGHMDSVCCIRDLDSGKKFIVCDLGKDGLFSMLREVGSDKLMTLQEFEALLGLSCSVQKLMRRDAASSGEKPDGVNKKKIKSWWRSFSNRRHAAGMCKSDASVKNPKMRSMGTRVQQHKKRSMEFTALYVGQEIKAHEGLIRVMKFSPSGCYLASGGEDCVVRIWQIREVETSCQCSNTDESSNVDRVKDIKLHFSKKCSNSASVIIPNKVFKIEEAPLQEFYGHTSDILDLSWSKSDCLLTSSKDKTVRMWKVGCDGCLKVFQHNDYAVTCVQFNPIDNKYFISGSIDGKVRIWGVPENRVVDWVDLRDIVTAICYRPDGKGFVVGCITGNCRFYNYSGQNMQLDSQLCIQGKKKSAGKRITSLQFSPKDSQKVMVTTGDTKVRIVDGFDVIHKFKGLRKAKNQLSASFTSDGRHIVSVGEDSYVYIWNYDSSGSLSSKGSKSIRACELFLSEGASVAIPWPGLDHEHAGLSNKILDASSLQQKILEASTCPRDPDCFSLGTWLFSDGSSRGSATWPEEKLSSTPKPSLTVESCHLHHCHLHRQYYSLASMAATWSLVIVTASHDGTIRSFHNYGLPVRL</sequence>
<feature type="repeat" description="WD" evidence="3">
    <location>
        <begin position="259"/>
        <end position="300"/>
    </location>
</feature>
<feature type="region of interest" description="Disordered" evidence="4">
    <location>
        <begin position="68"/>
        <end position="90"/>
    </location>
</feature>
<dbReference type="InterPro" id="IPR015943">
    <property type="entry name" value="WD40/YVTN_repeat-like_dom_sf"/>
</dbReference>
<dbReference type="InterPro" id="IPR036322">
    <property type="entry name" value="WD40_repeat_dom_sf"/>
</dbReference>
<reference evidence="6 7" key="2">
    <citation type="submission" date="2025-04" db="UniProtKB">
        <authorList>
            <consortium name="RefSeq"/>
        </authorList>
    </citation>
    <scope>IDENTIFICATION</scope>
    <source>
        <tissue evidence="6 7">Young leaves</tissue>
    </source>
</reference>
<dbReference type="PANTHER" id="PTHR14221:SF57">
    <property type="entry name" value="TRANSDUCIN_WD40 REPEAT-LIKE SUPERFAMILY PROTEIN"/>
    <property type="match status" value="1"/>
</dbReference>
<protein>
    <submittedName>
        <fullName evidence="6 7">POC1 centriolar protein homolog B-like isoform X1</fullName>
    </submittedName>
</protein>
<evidence type="ECO:0000313" key="6">
    <source>
        <dbReference type="RefSeq" id="XP_038989192.1"/>
    </source>
</evidence>
<dbReference type="InterPro" id="IPR020472">
    <property type="entry name" value="WD40_PAC1"/>
</dbReference>
<dbReference type="OrthoDB" id="408728at2759"/>
<dbReference type="SMART" id="SM00320">
    <property type="entry name" value="WD40"/>
    <property type="match status" value="7"/>
</dbReference>
<evidence type="ECO:0000256" key="3">
    <source>
        <dbReference type="PROSITE-ProRule" id="PRU00221"/>
    </source>
</evidence>
<accession>A0A8B9AUF0</accession>
<evidence type="ECO:0000313" key="5">
    <source>
        <dbReference type="Proteomes" id="UP000228380"/>
    </source>
</evidence>
<organism evidence="5 6">
    <name type="scientific">Phoenix dactylifera</name>
    <name type="common">Date palm</name>
    <dbReference type="NCBI Taxonomy" id="42345"/>
    <lineage>
        <taxon>Eukaryota</taxon>
        <taxon>Viridiplantae</taxon>
        <taxon>Streptophyta</taxon>
        <taxon>Embryophyta</taxon>
        <taxon>Tracheophyta</taxon>
        <taxon>Spermatophyta</taxon>
        <taxon>Magnoliopsida</taxon>
        <taxon>Liliopsida</taxon>
        <taxon>Arecaceae</taxon>
        <taxon>Coryphoideae</taxon>
        <taxon>Phoeniceae</taxon>
        <taxon>Phoenix</taxon>
    </lineage>
</organism>
<gene>
    <name evidence="6 7" type="primary">LOC103696321</name>
</gene>
<dbReference type="Proteomes" id="UP000228380">
    <property type="component" value="Chromosome 14"/>
</dbReference>
<keyword evidence="5" id="KW-1185">Reference proteome</keyword>
<dbReference type="Pfam" id="PF00400">
    <property type="entry name" value="WD40"/>
    <property type="match status" value="4"/>
</dbReference>
<dbReference type="PROSITE" id="PS50294">
    <property type="entry name" value="WD_REPEATS_REGION"/>
    <property type="match status" value="3"/>
</dbReference>
<evidence type="ECO:0000256" key="1">
    <source>
        <dbReference type="ARBA" id="ARBA00022574"/>
    </source>
</evidence>
<dbReference type="PROSITE" id="PS50082">
    <property type="entry name" value="WD_REPEATS_2"/>
    <property type="match status" value="4"/>
</dbReference>
<dbReference type="PANTHER" id="PTHR14221">
    <property type="entry name" value="WD REPEAT DOMAIN 44"/>
    <property type="match status" value="1"/>
</dbReference>
<name>A0A8B9AUF0_PHODC</name>
<keyword evidence="1 3" id="KW-0853">WD repeat</keyword>
<dbReference type="AlphaFoldDB" id="A0A8B9AUF0"/>
<proteinExistence type="predicted"/>
<evidence type="ECO:0000256" key="2">
    <source>
        <dbReference type="ARBA" id="ARBA00022737"/>
    </source>
</evidence>
<feature type="repeat" description="WD" evidence="3">
    <location>
        <begin position="388"/>
        <end position="430"/>
    </location>
</feature>
<feature type="compositionally biased region" description="Basic and acidic residues" evidence="4">
    <location>
        <begin position="77"/>
        <end position="90"/>
    </location>
</feature>
<dbReference type="InterPro" id="IPR040324">
    <property type="entry name" value="WDR44/Dgr2"/>
</dbReference>
<evidence type="ECO:0000313" key="7">
    <source>
        <dbReference type="RefSeq" id="XP_038989193.1"/>
    </source>
</evidence>
<keyword evidence="2" id="KW-0677">Repeat</keyword>
<dbReference type="PRINTS" id="PR00320">
    <property type="entry name" value="GPROTEINBRPT"/>
</dbReference>
<feature type="repeat" description="WD" evidence="3">
    <location>
        <begin position="347"/>
        <end position="379"/>
    </location>
</feature>
<feature type="repeat" description="WD" evidence="3">
    <location>
        <begin position="532"/>
        <end position="564"/>
    </location>
</feature>